<dbReference type="InterPro" id="IPR050490">
    <property type="entry name" value="Bact_solute-bd_prot1"/>
</dbReference>
<reference evidence="2" key="1">
    <citation type="submission" date="2024-05" db="EMBL/GenBank/DDBJ databases">
        <title>The Natural Products Discovery Center: Release of the First 8490 Sequenced Strains for Exploring Actinobacteria Biosynthetic Diversity.</title>
        <authorList>
            <person name="Kalkreuter E."/>
            <person name="Kautsar S.A."/>
            <person name="Yang D."/>
            <person name="Bader C.D."/>
            <person name="Teijaro C.N."/>
            <person name="Fluegel L."/>
            <person name="Davis C.M."/>
            <person name="Simpson J.R."/>
            <person name="Lauterbach L."/>
            <person name="Steele A.D."/>
            <person name="Gui C."/>
            <person name="Meng S."/>
            <person name="Li G."/>
            <person name="Viehrig K."/>
            <person name="Ye F."/>
            <person name="Su P."/>
            <person name="Kiefer A.F."/>
            <person name="Nichols A."/>
            <person name="Cepeda A.J."/>
            <person name="Yan W."/>
            <person name="Fan B."/>
            <person name="Jiang Y."/>
            <person name="Adhikari A."/>
            <person name="Zheng C.-J."/>
            <person name="Schuster L."/>
            <person name="Cowan T.M."/>
            <person name="Smanski M.J."/>
            <person name="Chevrette M.G."/>
            <person name="de Carvalho L.P.S."/>
            <person name="Shen B."/>
        </authorList>
    </citation>
    <scope>NUCLEOTIDE SEQUENCE</scope>
    <source>
        <strain evidence="2">NPDC080035</strain>
    </source>
</reference>
<dbReference type="AlphaFoldDB" id="A0AAU7GAP6"/>
<name>A0AAU7GAP6_9MICO</name>
<dbReference type="PANTHER" id="PTHR43649">
    <property type="entry name" value="ARABINOSE-BINDING PROTEIN-RELATED"/>
    <property type="match status" value="1"/>
</dbReference>
<dbReference type="SUPFAM" id="SSF53850">
    <property type="entry name" value="Periplasmic binding protein-like II"/>
    <property type="match status" value="1"/>
</dbReference>
<gene>
    <name evidence="2" type="ORF">AAME72_13070</name>
</gene>
<evidence type="ECO:0000256" key="1">
    <source>
        <dbReference type="SAM" id="SignalP"/>
    </source>
</evidence>
<keyword evidence="1" id="KW-0732">Signal</keyword>
<dbReference type="PROSITE" id="PS51257">
    <property type="entry name" value="PROKAR_LIPOPROTEIN"/>
    <property type="match status" value="1"/>
</dbReference>
<feature type="signal peptide" evidence="1">
    <location>
        <begin position="1"/>
        <end position="27"/>
    </location>
</feature>
<dbReference type="RefSeq" id="WP_348786987.1">
    <property type="nucleotide sequence ID" value="NZ_CP157390.1"/>
</dbReference>
<dbReference type="Gene3D" id="3.40.190.10">
    <property type="entry name" value="Periplasmic binding protein-like II"/>
    <property type="match status" value="1"/>
</dbReference>
<protein>
    <submittedName>
        <fullName evidence="2">Extracellular solute-binding protein</fullName>
    </submittedName>
</protein>
<dbReference type="Pfam" id="PF01547">
    <property type="entry name" value="SBP_bac_1"/>
    <property type="match status" value="1"/>
</dbReference>
<feature type="chain" id="PRO_5043346936" evidence="1">
    <location>
        <begin position="28"/>
        <end position="433"/>
    </location>
</feature>
<organism evidence="2">
    <name type="scientific">Leifsonia sp. NPDC080035</name>
    <dbReference type="NCBI Taxonomy" id="3143936"/>
    <lineage>
        <taxon>Bacteria</taxon>
        <taxon>Bacillati</taxon>
        <taxon>Actinomycetota</taxon>
        <taxon>Actinomycetes</taxon>
        <taxon>Micrococcales</taxon>
        <taxon>Microbacteriaceae</taxon>
        <taxon>Leifsonia</taxon>
    </lineage>
</organism>
<dbReference type="InterPro" id="IPR006059">
    <property type="entry name" value="SBP"/>
</dbReference>
<proteinExistence type="predicted"/>
<accession>A0AAU7GAP6</accession>
<evidence type="ECO:0000313" key="2">
    <source>
        <dbReference type="EMBL" id="XBM47011.1"/>
    </source>
</evidence>
<sequence>MRTVLSGRRRRLVAAAAVAAATALVMSACSGSSSGDDNGKVTLTFLSHYGDEPMKGGISKLIDEWNSSHPDIQVKQQTVKFDDLLTTLNVRQTGGRGADILSSYALWGGQLAANNVLDKPPADVAKDIKSTYSSAAAAAVTGGNGQVFGYPTEFNTYVLYYNKKILADAGYDAPPADWAELKEIAEKTTKKDSSGNYQVQGISLIQDGDNQTAHPFLSLLDAAGGKFLKANGDSALDSKAKSVMELESTLAKKGATTTSIMPTKAFPANQVAMAIQASWWIGSLKAQMKDKYSDVGTAPVPGPEKGDQGSLAYAFFTGVNAGSKHKEQAWQFLTWLNSNKNSEGVTEMGDFLASNGLIPPRKADADALGPKLQADDPNLKPIYEAAGYAMAESNAANAYKAKTSLHNALDQILVNNAPVGTTFDDLVAEINRK</sequence>
<dbReference type="PANTHER" id="PTHR43649:SF12">
    <property type="entry name" value="DIACETYLCHITOBIOSE BINDING PROTEIN DASA"/>
    <property type="match status" value="1"/>
</dbReference>
<dbReference type="EMBL" id="CP157390">
    <property type="protein sequence ID" value="XBM47011.1"/>
    <property type="molecule type" value="Genomic_DNA"/>
</dbReference>